<dbReference type="Gene3D" id="1.25.40.880">
    <property type="entry name" value="Alkyl sulfatase, dimerisation domain"/>
    <property type="match status" value="1"/>
</dbReference>
<feature type="domain" description="Metallo-beta-lactamase" evidence="5">
    <location>
        <begin position="85"/>
        <end position="312"/>
    </location>
</feature>
<protein>
    <submittedName>
        <fullName evidence="6">Beta-lactamase domain-containing</fullName>
    </submittedName>
</protein>
<dbReference type="PANTHER" id="PTHR43223">
    <property type="entry name" value="ALKYL/ARYL-SULFATASE"/>
    <property type="match status" value="1"/>
</dbReference>
<evidence type="ECO:0000313" key="7">
    <source>
        <dbReference type="Proteomes" id="UP001296104"/>
    </source>
</evidence>
<dbReference type="PANTHER" id="PTHR43223:SF1">
    <property type="entry name" value="ALKYL_ARYL-SULFATASE BDS1"/>
    <property type="match status" value="1"/>
</dbReference>
<dbReference type="Gene3D" id="3.60.15.30">
    <property type="entry name" value="Metallo-beta-lactamase domain"/>
    <property type="match status" value="1"/>
</dbReference>
<dbReference type="FunFam" id="3.60.15.30:FF:000001">
    <property type="entry name" value="Alkyl/aryl-sulfatase BDS1"/>
    <property type="match status" value="1"/>
</dbReference>
<dbReference type="EMBL" id="CAVMBE010000040">
    <property type="protein sequence ID" value="CAK4030758.1"/>
    <property type="molecule type" value="Genomic_DNA"/>
</dbReference>
<dbReference type="SUPFAM" id="SSF56281">
    <property type="entry name" value="Metallo-hydrolase/oxidoreductase"/>
    <property type="match status" value="1"/>
</dbReference>
<name>A0AAI9EC16_9PEZI</name>
<keyword evidence="2" id="KW-0378">Hydrolase</keyword>
<dbReference type="GO" id="GO:0046983">
    <property type="term" value="F:protein dimerization activity"/>
    <property type="evidence" value="ECO:0007669"/>
    <property type="project" value="InterPro"/>
</dbReference>
<evidence type="ECO:0000259" key="5">
    <source>
        <dbReference type="SMART" id="SM00849"/>
    </source>
</evidence>
<dbReference type="GO" id="GO:0018741">
    <property type="term" value="F:linear primary-alkylsulfatase activity"/>
    <property type="evidence" value="ECO:0007669"/>
    <property type="project" value="InterPro"/>
</dbReference>
<sequence length="630" mass="69656">MAASFHCNDRAATENALYNHIAALDEPTIRSEEGRVVWSNEEYSFLENACPRTVNPKLWRQGQLCNIHGLFKITEGIYQIRGYDISNLTVVEGDTGVVVMDPLSTSAPAKAAFGLYCKHRGERKIKGVIYTHSHIDHYGGVLGVVARSPNGRYDFPIIAPQGFIEEATSESVFAGPIMNRRAAYMYGTQLPKGPEGQVGCGLGLTVSRGRPALIPPNTHITTTGQEMNVDGITMVFQMVPETEAPAEINVYFPKHRALCISECATNSMHNIITLRGTLVRDCKKWAKYLDETLDLFCQNEDENQSSVLFAGHHWPTWGSSAIRNFVSSQRDLYAYMHDQTIRLMNLGLNGTEIAERLTLPPSLADQWHLQGFYGSLSHNVKAIYQRYMTWFDGNPANLWKHPPAEEGKRYVHCMGGMEATISKGEEFASAGDLRFAATLLDHAVVADPSHRKAREALASVFERLGFGAENATWRNFYLSAAQSLRSSVKRAGLGTPNPEALKAVNPDLTIDQWLDGLSVQLDGSKAAMADAQGKVPAFTISLVVPEQDSSWLIRLSNGTLTYRRKQNSSSELQPAELKLTLRKADFFQIIAHGNMECAKGAYKGDLSVLIQLLGYLDILQTSPERAVGKL</sequence>
<accession>A0AAI9EC16</accession>
<evidence type="ECO:0000256" key="4">
    <source>
        <dbReference type="ARBA" id="ARBA00033751"/>
    </source>
</evidence>
<dbReference type="InterPro" id="IPR001279">
    <property type="entry name" value="Metallo-B-lactamas"/>
</dbReference>
<dbReference type="AlphaFoldDB" id="A0AAI9EC16"/>
<dbReference type="CDD" id="cd07710">
    <property type="entry name" value="arylsulfatase_Sdsa1-like_MBL-fold"/>
    <property type="match status" value="1"/>
</dbReference>
<dbReference type="InterPro" id="IPR036866">
    <property type="entry name" value="RibonucZ/Hydroxyglut_hydro"/>
</dbReference>
<dbReference type="InterPro" id="IPR044097">
    <property type="entry name" value="Bds1/SdsA1_MBL-fold"/>
</dbReference>
<keyword evidence="7" id="KW-1185">Reference proteome</keyword>
<dbReference type="SMART" id="SM00849">
    <property type="entry name" value="Lactamase_B"/>
    <property type="match status" value="1"/>
</dbReference>
<dbReference type="Pfam" id="PF14864">
    <property type="entry name" value="Alkyl_sulf_C"/>
    <property type="match status" value="1"/>
</dbReference>
<keyword evidence="3" id="KW-0862">Zinc</keyword>
<evidence type="ECO:0000256" key="2">
    <source>
        <dbReference type="ARBA" id="ARBA00022801"/>
    </source>
</evidence>
<dbReference type="Gene3D" id="3.30.1050.10">
    <property type="entry name" value="SCP2 sterol-binding domain"/>
    <property type="match status" value="1"/>
</dbReference>
<dbReference type="InterPro" id="IPR036527">
    <property type="entry name" value="SCP2_sterol-bd_dom_sf"/>
</dbReference>
<evidence type="ECO:0000313" key="6">
    <source>
        <dbReference type="EMBL" id="CAK4030758.1"/>
    </source>
</evidence>
<dbReference type="Pfam" id="PF14863">
    <property type="entry name" value="Alkyl_sulf_dimr"/>
    <property type="match status" value="1"/>
</dbReference>
<comment type="similarity">
    <text evidence="4">Belongs to the metallo-beta-lactamase superfamily. Type III sulfatase family.</text>
</comment>
<dbReference type="Proteomes" id="UP001296104">
    <property type="component" value="Unassembled WGS sequence"/>
</dbReference>
<dbReference type="InterPro" id="IPR052195">
    <property type="entry name" value="Bact_Alkyl/Aryl-Sulfatase"/>
</dbReference>
<dbReference type="InterPro" id="IPR029228">
    <property type="entry name" value="Alkyl_sulf_dimr"/>
</dbReference>
<dbReference type="SUPFAM" id="SSF55718">
    <property type="entry name" value="SCP-like"/>
    <property type="match status" value="1"/>
</dbReference>
<dbReference type="GO" id="GO:0046872">
    <property type="term" value="F:metal ion binding"/>
    <property type="evidence" value="ECO:0007669"/>
    <property type="project" value="UniProtKB-KW"/>
</dbReference>
<comment type="caution">
    <text evidence="6">The sequence shown here is derived from an EMBL/GenBank/DDBJ whole genome shotgun (WGS) entry which is preliminary data.</text>
</comment>
<dbReference type="Pfam" id="PF00753">
    <property type="entry name" value="Lactamase_B"/>
    <property type="match status" value="1"/>
</dbReference>
<dbReference type="InterPro" id="IPR038536">
    <property type="entry name" value="Alkyl/aryl-sulf_dimr_sf"/>
</dbReference>
<dbReference type="GO" id="GO:0018909">
    <property type="term" value="P:dodecyl sulfate metabolic process"/>
    <property type="evidence" value="ECO:0007669"/>
    <property type="project" value="InterPro"/>
</dbReference>
<gene>
    <name evidence="6" type="ORF">LECACI_7A005916</name>
</gene>
<evidence type="ECO:0000256" key="1">
    <source>
        <dbReference type="ARBA" id="ARBA00022723"/>
    </source>
</evidence>
<organism evidence="6 7">
    <name type="scientific">Lecanosticta acicola</name>
    <dbReference type="NCBI Taxonomy" id="111012"/>
    <lineage>
        <taxon>Eukaryota</taxon>
        <taxon>Fungi</taxon>
        <taxon>Dikarya</taxon>
        <taxon>Ascomycota</taxon>
        <taxon>Pezizomycotina</taxon>
        <taxon>Dothideomycetes</taxon>
        <taxon>Dothideomycetidae</taxon>
        <taxon>Mycosphaerellales</taxon>
        <taxon>Mycosphaerellaceae</taxon>
        <taxon>Lecanosticta</taxon>
    </lineage>
</organism>
<proteinExistence type="inferred from homology"/>
<evidence type="ECO:0000256" key="3">
    <source>
        <dbReference type="ARBA" id="ARBA00022833"/>
    </source>
</evidence>
<dbReference type="InterPro" id="IPR029229">
    <property type="entry name" value="Alkyl_sulf_C"/>
</dbReference>
<keyword evidence="1" id="KW-0479">Metal-binding</keyword>
<reference evidence="6" key="1">
    <citation type="submission" date="2023-11" db="EMBL/GenBank/DDBJ databases">
        <authorList>
            <person name="Alioto T."/>
            <person name="Alioto T."/>
            <person name="Gomez Garrido J."/>
        </authorList>
    </citation>
    <scope>NUCLEOTIDE SEQUENCE</scope>
</reference>